<reference evidence="1 2" key="1">
    <citation type="submission" date="2019-01" db="EMBL/GenBank/DDBJ databases">
        <title>The Spodoptera cosmioides nucleopolyhedrovirus (SpcoNPV) is a novel virus isolated from the polyphagous black armyworm, Spodoptera cosmioides (Walker) (Lepidoptera: Noctuidae).</title>
        <authorList>
            <person name="Santos E.R."/>
            <person name="Oliveira L.B."/>
            <person name="Silva L.A."/>
            <person name="Sosa-Gomez D.R."/>
            <person name="Ribeiro B.M."/>
            <person name="Ardisson-Araujo D.M.P."/>
        </authorList>
    </citation>
    <scope>NUCLEOTIDE SEQUENCE [LARGE SCALE GENOMIC DNA]</scope>
    <source>
        <strain evidence="1">VPN72</strain>
    </source>
</reference>
<name>A0A6B7KLE7_9ABAC</name>
<dbReference type="EMBL" id="MK419955">
    <property type="protein sequence ID" value="QEI03483.1"/>
    <property type="molecule type" value="Genomic_DNA"/>
</dbReference>
<keyword evidence="2" id="KW-1185">Reference proteome</keyword>
<protein>
    <submittedName>
        <fullName evidence="1">Uncharacterized protein</fullName>
    </submittedName>
</protein>
<organism evidence="1 2">
    <name type="scientific">Spodoptera cosmioides nucleopolyhedrovirus</name>
    <dbReference type="NCBI Taxonomy" id="2605774"/>
    <lineage>
        <taxon>Viruses</taxon>
        <taxon>Viruses incertae sedis</taxon>
        <taxon>Naldaviricetes</taxon>
        <taxon>Lefavirales</taxon>
        <taxon>Baculoviridae</taxon>
        <taxon>Alphabaculovirus</taxon>
        <taxon>Alphabaculovirus spocosmioidis</taxon>
    </lineage>
</organism>
<evidence type="ECO:0000313" key="1">
    <source>
        <dbReference type="EMBL" id="QEI03483.1"/>
    </source>
</evidence>
<dbReference type="Proteomes" id="UP001223634">
    <property type="component" value="Segment"/>
</dbReference>
<proteinExistence type="predicted"/>
<sequence length="225" mass="26711">MYRMGILCLAIDSVSLDVRKIHRSVMRARSCMDFEVALPDLSDMMCSLKVVQYHVDYLIEYANKNLNRNDIAVNNMISEIITRDVTNMLINFTAKQNYDRHYNNIKTCQHIMRTNDNFKFHKFVSHMKTNNFDHIYTFVDLMNNCVSPLSQTFSYMMDRLFFLRRLCNKIDIHIREVDAIAALIYMQRQQQTQSRVVFQPPVPYPHSTIFPRHTRLQIDTIILDD</sequence>
<accession>A0A6B7KLE7</accession>
<evidence type="ECO:0000313" key="2">
    <source>
        <dbReference type="Proteomes" id="UP001223634"/>
    </source>
</evidence>